<feature type="compositionally biased region" description="Low complexity" evidence="1">
    <location>
        <begin position="261"/>
        <end position="275"/>
    </location>
</feature>
<feature type="compositionally biased region" description="Basic and acidic residues" evidence="1">
    <location>
        <begin position="377"/>
        <end position="387"/>
    </location>
</feature>
<dbReference type="NCBIfam" id="NF040712">
    <property type="entry name" value="SepH"/>
    <property type="match status" value="1"/>
</dbReference>
<reference evidence="3" key="1">
    <citation type="journal article" date="2020" name="Biotechnol. Biofuels">
        <title>New insights from the biogas microbiome by comprehensive genome-resolved metagenomics of nearly 1600 species originating from multiple anaerobic digesters.</title>
        <authorList>
            <person name="Campanaro S."/>
            <person name="Treu L."/>
            <person name="Rodriguez-R L.M."/>
            <person name="Kovalovszki A."/>
            <person name="Ziels R.M."/>
            <person name="Maus I."/>
            <person name="Zhu X."/>
            <person name="Kougias P.G."/>
            <person name="Basile A."/>
            <person name="Luo G."/>
            <person name="Schluter A."/>
            <person name="Konstantinidis K.T."/>
            <person name="Angelidaki I."/>
        </authorList>
    </citation>
    <scope>NUCLEOTIDE SEQUENCE</scope>
    <source>
        <strain evidence="3">AS01afH2WH_6</strain>
    </source>
</reference>
<dbReference type="Proteomes" id="UP000767327">
    <property type="component" value="Unassembled WGS sequence"/>
</dbReference>
<name>A0A971CY21_9BIFI</name>
<sequence>MPEEPIRVARFDHVTDRGDLVFVFDHRHFAVRIDDTLERGLMEAKQIKAEAQGIVQPQASSALPISSIQSYIRAGMDTARVAKQFSVNEAIVRRFSSPVETEKKYAIEQFLSVAAPKKTKARNNGELIEASLRNARINPSAIIWTATRRDHEPWHIHAKFEAAGRMIKADWSWDMHDNSVSSLNSTAKRLLGEGETRQDILPTSMRQALNGRGPLPYEWMDDELSNAEATESEIPPVVREELHTYSSGIAAKRQYAPPQAPAEQSASAQSSATRPESARSETARSESAQPSSASNQTSATHSRPSATEGTEPSKTAGDTSTGAAAGKGTGELTGWLYGRSKRQPAAARQRPGTVDTTSPTPRNSEEVSRQEPASGSDDAHKGKEHPTANRKSGRSAVPSWDEILFGD</sequence>
<evidence type="ECO:0000313" key="3">
    <source>
        <dbReference type="EMBL" id="NLT79120.1"/>
    </source>
</evidence>
<proteinExistence type="predicted"/>
<dbReference type="RefSeq" id="WP_273172779.1">
    <property type="nucleotide sequence ID" value="NZ_JAAXZR010000009.1"/>
</dbReference>
<dbReference type="EMBL" id="JAAXZR010000009">
    <property type="protein sequence ID" value="NLT79120.1"/>
    <property type="molecule type" value="Genomic_DNA"/>
</dbReference>
<feature type="domain" description="DUF3071" evidence="2">
    <location>
        <begin position="9"/>
        <end position="173"/>
    </location>
</feature>
<reference evidence="3" key="2">
    <citation type="submission" date="2020-01" db="EMBL/GenBank/DDBJ databases">
        <authorList>
            <person name="Campanaro S."/>
        </authorList>
    </citation>
    <scope>NUCLEOTIDE SEQUENCE</scope>
    <source>
        <strain evidence="3">AS01afH2WH_6</strain>
    </source>
</reference>
<evidence type="ECO:0000259" key="2">
    <source>
        <dbReference type="Pfam" id="PF11268"/>
    </source>
</evidence>
<dbReference type="InterPro" id="IPR021421">
    <property type="entry name" value="DUF3071"/>
</dbReference>
<dbReference type="AlphaFoldDB" id="A0A971CY21"/>
<organism evidence="3 4">
    <name type="scientific">Bifidobacterium crudilactis</name>
    <dbReference type="NCBI Taxonomy" id="327277"/>
    <lineage>
        <taxon>Bacteria</taxon>
        <taxon>Bacillati</taxon>
        <taxon>Actinomycetota</taxon>
        <taxon>Actinomycetes</taxon>
        <taxon>Bifidobacteriales</taxon>
        <taxon>Bifidobacteriaceae</taxon>
        <taxon>Bifidobacterium</taxon>
    </lineage>
</organism>
<protein>
    <submittedName>
        <fullName evidence="3">DUF3071 domain-containing protein</fullName>
    </submittedName>
</protein>
<dbReference type="InterPro" id="IPR047682">
    <property type="entry name" value="SepH-like"/>
</dbReference>
<dbReference type="Pfam" id="PF11268">
    <property type="entry name" value="DUF3071"/>
    <property type="match status" value="1"/>
</dbReference>
<feature type="region of interest" description="Disordered" evidence="1">
    <location>
        <begin position="254"/>
        <end position="407"/>
    </location>
</feature>
<feature type="compositionally biased region" description="Polar residues" evidence="1">
    <location>
        <begin position="289"/>
        <end position="313"/>
    </location>
</feature>
<evidence type="ECO:0000313" key="4">
    <source>
        <dbReference type="Proteomes" id="UP000767327"/>
    </source>
</evidence>
<accession>A0A971CY21</accession>
<gene>
    <name evidence="3" type="ORF">GXW98_02385</name>
</gene>
<feature type="compositionally biased region" description="Low complexity" evidence="1">
    <location>
        <begin position="315"/>
        <end position="324"/>
    </location>
</feature>
<evidence type="ECO:0000256" key="1">
    <source>
        <dbReference type="SAM" id="MobiDB-lite"/>
    </source>
</evidence>
<comment type="caution">
    <text evidence="3">The sequence shown here is derived from an EMBL/GenBank/DDBJ whole genome shotgun (WGS) entry which is preliminary data.</text>
</comment>